<comment type="caution">
    <text evidence="1">The sequence shown here is derived from an EMBL/GenBank/DDBJ whole genome shotgun (WGS) entry which is preliminary data.</text>
</comment>
<sequence length="46" mass="5443">MSILGFKMYQEWDKKEFEDFIKEYGFSVVEWNCASIYAGKVPDILS</sequence>
<dbReference type="EMBL" id="AEDS01000049">
    <property type="protein sequence ID" value="EFL57661.1"/>
    <property type="molecule type" value="Genomic_DNA"/>
</dbReference>
<dbReference type="Proteomes" id="UP000005942">
    <property type="component" value="Unassembled WGS sequence"/>
</dbReference>
<organism evidence="1 2">
    <name type="scientific">Veillonella atypica ACS-134-V-Col7a</name>
    <dbReference type="NCBI Taxonomy" id="866778"/>
    <lineage>
        <taxon>Bacteria</taxon>
        <taxon>Bacillati</taxon>
        <taxon>Bacillota</taxon>
        <taxon>Negativicutes</taxon>
        <taxon>Veillonellales</taxon>
        <taxon>Veillonellaceae</taxon>
        <taxon>Veillonella</taxon>
    </lineage>
</organism>
<evidence type="ECO:0000313" key="1">
    <source>
        <dbReference type="EMBL" id="EFL57661.1"/>
    </source>
</evidence>
<name>E1LCF5_9FIRM</name>
<gene>
    <name evidence="1" type="ORF">HMPREF9684_1766</name>
</gene>
<evidence type="ECO:0000313" key="2">
    <source>
        <dbReference type="Proteomes" id="UP000005942"/>
    </source>
</evidence>
<dbReference type="AlphaFoldDB" id="E1LCF5"/>
<proteinExistence type="predicted"/>
<protein>
    <submittedName>
        <fullName evidence="1">Uncharacterized protein</fullName>
    </submittedName>
</protein>
<accession>E1LCF5</accession>
<reference evidence="1 2" key="1">
    <citation type="submission" date="2010-08" db="EMBL/GenBank/DDBJ databases">
        <authorList>
            <person name="Durkin A.S."/>
            <person name="Madupu R."/>
            <person name="Torralba M."/>
            <person name="Gillis M."/>
            <person name="Methe B."/>
            <person name="Sutton G."/>
            <person name="Nelson K.E."/>
        </authorList>
    </citation>
    <scope>NUCLEOTIDE SEQUENCE [LARGE SCALE GENOMIC DNA]</scope>
    <source>
        <strain evidence="1 2">ACS-134-V-Col7a</strain>
    </source>
</reference>